<accession>A0ABT3LBZ6</accession>
<comment type="caution">
    <text evidence="2">The sequence shown here is derived from an EMBL/GenBank/DDBJ whole genome shotgun (WGS) entry which is preliminary data.</text>
</comment>
<feature type="compositionally biased region" description="Low complexity" evidence="1">
    <location>
        <begin position="275"/>
        <end position="289"/>
    </location>
</feature>
<reference evidence="2 3" key="1">
    <citation type="submission" date="2021-08" db="EMBL/GenBank/DDBJ databases">
        <title>Draft genome sequence of Spirulina subsalsa with high tolerance to salinity and hype-accumulation of phycocyanin.</title>
        <authorList>
            <person name="Pei H."/>
            <person name="Jiang L."/>
        </authorList>
    </citation>
    <scope>NUCLEOTIDE SEQUENCE [LARGE SCALE GENOMIC DNA]</scope>
    <source>
        <strain evidence="2 3">FACHB-351</strain>
    </source>
</reference>
<feature type="compositionally biased region" description="Acidic residues" evidence="1">
    <location>
        <begin position="52"/>
        <end position="64"/>
    </location>
</feature>
<evidence type="ECO:0000256" key="1">
    <source>
        <dbReference type="SAM" id="MobiDB-lite"/>
    </source>
</evidence>
<dbReference type="RefSeq" id="WP_265266991.1">
    <property type="nucleotide sequence ID" value="NZ_JAIHOM010000248.1"/>
</dbReference>
<feature type="region of interest" description="Disordered" evidence="1">
    <location>
        <begin position="418"/>
        <end position="449"/>
    </location>
</feature>
<feature type="compositionally biased region" description="Polar residues" evidence="1">
    <location>
        <begin position="111"/>
        <end position="140"/>
    </location>
</feature>
<organism evidence="2 3">
    <name type="scientific">Spirulina subsalsa FACHB-351</name>
    <dbReference type="NCBI Taxonomy" id="234711"/>
    <lineage>
        <taxon>Bacteria</taxon>
        <taxon>Bacillati</taxon>
        <taxon>Cyanobacteriota</taxon>
        <taxon>Cyanophyceae</taxon>
        <taxon>Spirulinales</taxon>
        <taxon>Spirulinaceae</taxon>
        <taxon>Spirulina</taxon>
    </lineage>
</organism>
<dbReference type="EMBL" id="JAIHOM010000248">
    <property type="protein sequence ID" value="MCW6039035.1"/>
    <property type="molecule type" value="Genomic_DNA"/>
</dbReference>
<feature type="non-terminal residue" evidence="2">
    <location>
        <position position="1"/>
    </location>
</feature>
<evidence type="ECO:0000313" key="3">
    <source>
        <dbReference type="Proteomes" id="UP001526426"/>
    </source>
</evidence>
<feature type="region of interest" description="Disordered" evidence="1">
    <location>
        <begin position="251"/>
        <end position="388"/>
    </location>
</feature>
<evidence type="ECO:0000313" key="2">
    <source>
        <dbReference type="EMBL" id="MCW6039035.1"/>
    </source>
</evidence>
<dbReference type="Proteomes" id="UP001526426">
    <property type="component" value="Unassembled WGS sequence"/>
</dbReference>
<keyword evidence="3" id="KW-1185">Reference proteome</keyword>
<feature type="compositionally biased region" description="Polar residues" evidence="1">
    <location>
        <begin position="86"/>
        <end position="102"/>
    </location>
</feature>
<name>A0ABT3LBZ6_9CYAN</name>
<gene>
    <name evidence="2" type="ORF">K4A83_22700</name>
</gene>
<feature type="compositionally biased region" description="Polar residues" evidence="1">
    <location>
        <begin position="337"/>
        <end position="367"/>
    </location>
</feature>
<feature type="non-terminal residue" evidence="2">
    <location>
        <position position="449"/>
    </location>
</feature>
<protein>
    <submittedName>
        <fullName evidence="2">Uncharacterized protein</fullName>
    </submittedName>
</protein>
<proteinExistence type="predicted"/>
<feature type="region of interest" description="Disordered" evidence="1">
    <location>
        <begin position="46"/>
        <end position="159"/>
    </location>
</feature>
<sequence length="449" mass="50310">PSCDLDPLAPFDPPEALEDPEFLGGLTNVPDEDIFTLDPLELTADPFNSSELWDDEETPLEDSFESVSESAFNSEIEETFDPQEPIQPQLNQELNPTVISDNLNREHQDLDPQSVNPNSLNQELENQPIQNPELTSQPASHPSIIDPDLNPTEPQSEDSLEMIFSDQEDFLDPLEDDFDYSLDLSEYSPDLELENDPENNLIFPENIAPIKPVEPEPKITNDFVAPIFPEENGIDFSTFPPEAEEIAPLIDFSNEETSPILDPDDFQPKQNLASENFDNNFTNFDFTETAPQQPTEDLYSDLEWTDPAAEMADEQPLDSLPETTPSLQEQEEELDYGQTSSEEAKELNSTQETSLGLQQPSPSTSPKIDTEKPDNILFGDDWNNNEQLDTVPSIEDTFGRLELEQSLAEFDADELFLVESEPEPTPEPSQTPQTAPLTPPQPTIQKAPS</sequence>